<proteinExistence type="predicted"/>
<evidence type="ECO:0000313" key="3">
    <source>
        <dbReference type="RefSeq" id="XP_071900959.1"/>
    </source>
</evidence>
<evidence type="ECO:0000259" key="1">
    <source>
        <dbReference type="PROSITE" id="PS50879"/>
    </source>
</evidence>
<gene>
    <name evidence="3" type="primary">LOC140004716</name>
</gene>
<evidence type="ECO:0000313" key="2">
    <source>
        <dbReference type="Proteomes" id="UP001652660"/>
    </source>
</evidence>
<dbReference type="InterPro" id="IPR044730">
    <property type="entry name" value="RNase_H-like_dom_plant"/>
</dbReference>
<dbReference type="GeneID" id="140004716"/>
<feature type="domain" description="RNase H type-1" evidence="1">
    <location>
        <begin position="239"/>
        <end position="312"/>
    </location>
</feature>
<dbReference type="Pfam" id="PF13456">
    <property type="entry name" value="RVT_3"/>
    <property type="match status" value="1"/>
</dbReference>
<sequence>MEYPSVIASPPPGFTFFCIAPLDPPRRACRRVHMEFNVVWQIHSCISFRGGTPRPQLFVCTFPNLTSSNPLENIHLYAAIAVWEVAIPRRLVLQSKCLCCPNGAIETMEHVFSEGQCATAVWNYFASMCGLTQVGSSLRARVVAWWLSPPRAEKRQLLFTIMPSFICWHIWRARNKAVFEGTRMQLANICPAVISDITSGLENHFNIKLGWVSFPQLYDWSGQQGGGIRVEIVRWRAKEMGCLTLNTDGCSKGNPGWSGGGGVLRDSLGRPIMAFSAFFGKRLSLHAEALALLTGLQCVEKGFTNVEIQSDS</sequence>
<dbReference type="InterPro" id="IPR002156">
    <property type="entry name" value="RNaseH_domain"/>
</dbReference>
<dbReference type="RefSeq" id="XP_071900959.1">
    <property type="nucleotide sequence ID" value="XM_072044858.1"/>
</dbReference>
<organism evidence="2 3">
    <name type="scientific">Coffea arabica</name>
    <name type="common">Arabian coffee</name>
    <dbReference type="NCBI Taxonomy" id="13443"/>
    <lineage>
        <taxon>Eukaryota</taxon>
        <taxon>Viridiplantae</taxon>
        <taxon>Streptophyta</taxon>
        <taxon>Embryophyta</taxon>
        <taxon>Tracheophyta</taxon>
        <taxon>Spermatophyta</taxon>
        <taxon>Magnoliopsida</taxon>
        <taxon>eudicotyledons</taxon>
        <taxon>Gunneridae</taxon>
        <taxon>Pentapetalae</taxon>
        <taxon>asterids</taxon>
        <taxon>lamiids</taxon>
        <taxon>Gentianales</taxon>
        <taxon>Rubiaceae</taxon>
        <taxon>Ixoroideae</taxon>
        <taxon>Gardenieae complex</taxon>
        <taxon>Bertiereae - Coffeeae clade</taxon>
        <taxon>Coffeeae</taxon>
        <taxon>Coffea</taxon>
    </lineage>
</organism>
<dbReference type="CDD" id="cd06222">
    <property type="entry name" value="RNase_H_like"/>
    <property type="match status" value="1"/>
</dbReference>
<dbReference type="Proteomes" id="UP001652660">
    <property type="component" value="Chromosome 4c"/>
</dbReference>
<dbReference type="Gene3D" id="3.30.420.10">
    <property type="entry name" value="Ribonuclease H-like superfamily/Ribonuclease H"/>
    <property type="match status" value="1"/>
</dbReference>
<name>A0ABM4U103_COFAR</name>
<dbReference type="InterPro" id="IPR052929">
    <property type="entry name" value="RNase_H-like_EbsB-rel"/>
</dbReference>
<keyword evidence="2" id="KW-1185">Reference proteome</keyword>
<dbReference type="PANTHER" id="PTHR47074:SF75">
    <property type="entry name" value="RNASE H TYPE-1 DOMAIN-CONTAINING PROTEIN"/>
    <property type="match status" value="1"/>
</dbReference>
<reference evidence="3" key="1">
    <citation type="submission" date="2025-08" db="UniProtKB">
        <authorList>
            <consortium name="RefSeq"/>
        </authorList>
    </citation>
    <scope>IDENTIFICATION</scope>
    <source>
        <tissue evidence="3">Leaves</tissue>
    </source>
</reference>
<dbReference type="InterPro" id="IPR036397">
    <property type="entry name" value="RNaseH_sf"/>
</dbReference>
<protein>
    <recommendedName>
        <fullName evidence="1">RNase H type-1 domain-containing protein</fullName>
    </recommendedName>
</protein>
<dbReference type="PROSITE" id="PS50879">
    <property type="entry name" value="RNASE_H_1"/>
    <property type="match status" value="1"/>
</dbReference>
<dbReference type="PANTHER" id="PTHR47074">
    <property type="entry name" value="BNAC02G40300D PROTEIN"/>
    <property type="match status" value="1"/>
</dbReference>
<dbReference type="InterPro" id="IPR012337">
    <property type="entry name" value="RNaseH-like_sf"/>
</dbReference>
<accession>A0ABM4U103</accession>
<dbReference type="SUPFAM" id="SSF53098">
    <property type="entry name" value="Ribonuclease H-like"/>
    <property type="match status" value="1"/>
</dbReference>